<evidence type="ECO:0000256" key="1">
    <source>
        <dbReference type="SAM" id="SignalP"/>
    </source>
</evidence>
<comment type="caution">
    <text evidence="2">The sequence shown here is derived from an EMBL/GenBank/DDBJ whole genome shotgun (WGS) entry which is preliminary data.</text>
</comment>
<gene>
    <name evidence="3" type="ORF">RhiirA1_2469</name>
    <name evidence="2" type="ORF">RhiirA5_216590</name>
</gene>
<reference evidence="3 4" key="4">
    <citation type="submission" date="2017-10" db="EMBL/GenBank/DDBJ databases">
        <title>Genome analyses suggest a sexual origin of heterokaryosis in a supposedly ancient asexual fungus.</title>
        <authorList>
            <person name="Corradi N."/>
            <person name="Sedzielewska K."/>
            <person name="Noel J."/>
            <person name="Charron P."/>
            <person name="Farinelli L."/>
            <person name="Marton T."/>
            <person name="Kruger M."/>
            <person name="Pelin A."/>
            <person name="Brachmann A."/>
            <person name="Corradi N."/>
        </authorList>
    </citation>
    <scope>NUCLEOTIDE SEQUENCE [LARGE SCALE GENOMIC DNA]</scope>
    <source>
        <strain evidence="3 4">A1</strain>
    </source>
</reference>
<dbReference type="AlphaFoldDB" id="A0A2N0PGI3"/>
<accession>A0A2N0PGI3</accession>
<dbReference type="EMBL" id="LLXH01000998">
    <property type="protein sequence ID" value="PKC61348.1"/>
    <property type="molecule type" value="Genomic_DNA"/>
</dbReference>
<dbReference type="Proteomes" id="UP000232722">
    <property type="component" value="Unassembled WGS sequence"/>
</dbReference>
<organism evidence="2 5">
    <name type="scientific">Rhizophagus irregularis</name>
    <dbReference type="NCBI Taxonomy" id="588596"/>
    <lineage>
        <taxon>Eukaryota</taxon>
        <taxon>Fungi</taxon>
        <taxon>Fungi incertae sedis</taxon>
        <taxon>Mucoromycota</taxon>
        <taxon>Glomeromycotina</taxon>
        <taxon>Glomeromycetes</taxon>
        <taxon>Glomerales</taxon>
        <taxon>Glomeraceae</taxon>
        <taxon>Rhizophagus</taxon>
    </lineage>
</organism>
<dbReference type="EMBL" id="LLXJ01000821">
    <property type="protein sequence ID" value="PKC05912.1"/>
    <property type="molecule type" value="Genomic_DNA"/>
</dbReference>
<evidence type="ECO:0000313" key="4">
    <source>
        <dbReference type="Proteomes" id="UP000232688"/>
    </source>
</evidence>
<dbReference type="Proteomes" id="UP000232688">
    <property type="component" value="Unassembled WGS sequence"/>
</dbReference>
<proteinExistence type="predicted"/>
<evidence type="ECO:0000313" key="2">
    <source>
        <dbReference type="EMBL" id="PKC05912.1"/>
    </source>
</evidence>
<sequence>MTCMLSLLYTALAGSDNLNDGFPTSSKVYSIKYHSLASVTLSTTSPSSISSALRLRPVNDDSICTDPWVNLFIKSSLLNSTKPKILPVDRHSIAQSRFPYPLRPSISFSGMILKSSS</sequence>
<reference evidence="2 5" key="2">
    <citation type="submission" date="2017-09" db="EMBL/GenBank/DDBJ databases">
        <title>Extensive intraspecific genome diversity in a model arbuscular mycorrhizal fungus.</title>
        <authorList>
            <person name="Chen E.C."/>
            <person name="Morin E."/>
            <person name="Beaudet D."/>
            <person name="Noel J."/>
            <person name="Ndikumana S."/>
            <person name="Charron P."/>
            <person name="St-Onge C."/>
            <person name="Giorgi J."/>
            <person name="Grigoriev I.V."/>
            <person name="Roux C."/>
            <person name="Martin F.M."/>
            <person name="Corradi N."/>
        </authorList>
    </citation>
    <scope>NUCLEOTIDE SEQUENCE [LARGE SCALE GENOMIC DNA]</scope>
    <source>
        <strain evidence="2 5">A5</strain>
    </source>
</reference>
<feature type="chain" id="PRO_5014562472" evidence="1">
    <location>
        <begin position="16"/>
        <end position="117"/>
    </location>
</feature>
<protein>
    <submittedName>
        <fullName evidence="2">Uncharacterized protein</fullName>
    </submittedName>
</protein>
<reference evidence="2 5" key="1">
    <citation type="submission" date="2016-04" db="EMBL/GenBank/DDBJ databases">
        <title>Genome analyses suggest a sexual origin of heterokaryosis in a supposedly ancient asexual fungus.</title>
        <authorList>
            <person name="Ropars J."/>
            <person name="Sedzielewska K."/>
            <person name="Noel J."/>
            <person name="Charron P."/>
            <person name="Farinelli L."/>
            <person name="Marton T."/>
            <person name="Kruger M."/>
            <person name="Pelin A."/>
            <person name="Brachmann A."/>
            <person name="Corradi N."/>
        </authorList>
    </citation>
    <scope>NUCLEOTIDE SEQUENCE [LARGE SCALE GENOMIC DNA]</scope>
    <source>
        <strain evidence="2 5">A5</strain>
    </source>
</reference>
<evidence type="ECO:0000313" key="3">
    <source>
        <dbReference type="EMBL" id="PKC61348.1"/>
    </source>
</evidence>
<reference evidence="3 4" key="3">
    <citation type="submission" date="2017-10" db="EMBL/GenBank/DDBJ databases">
        <title>Extensive intraspecific genome diversity in a model arbuscular mycorrhizal fungus.</title>
        <authorList>
            <person name="Chen E.C.H."/>
            <person name="Morin E."/>
            <person name="Baudet D."/>
            <person name="Noel J."/>
            <person name="Ndikumana S."/>
            <person name="Charron P."/>
            <person name="St-Onge C."/>
            <person name="Giorgi J."/>
            <person name="Grigoriev I.V."/>
            <person name="Roux C."/>
            <person name="Martin F.M."/>
            <person name="Corradi N."/>
        </authorList>
    </citation>
    <scope>NUCLEOTIDE SEQUENCE [LARGE SCALE GENOMIC DNA]</scope>
    <source>
        <strain evidence="3 4">A1</strain>
    </source>
</reference>
<feature type="signal peptide" evidence="1">
    <location>
        <begin position="1"/>
        <end position="15"/>
    </location>
</feature>
<evidence type="ECO:0000313" key="5">
    <source>
        <dbReference type="Proteomes" id="UP000232722"/>
    </source>
</evidence>
<keyword evidence="1" id="KW-0732">Signal</keyword>
<dbReference type="VEuPathDB" id="FungiDB:RhiirA1_2469"/>
<name>A0A2N0PGI3_9GLOM</name>